<evidence type="ECO:0000256" key="2">
    <source>
        <dbReference type="ARBA" id="ARBA00022649"/>
    </source>
</evidence>
<dbReference type="EMBL" id="AP014946">
    <property type="protein sequence ID" value="BAT59197.1"/>
    <property type="molecule type" value="Genomic_DNA"/>
</dbReference>
<reference evidence="10 11" key="1">
    <citation type="submission" date="2015-08" db="EMBL/GenBank/DDBJ databases">
        <title>Investigation of the bacterial diversity of lava forest soil.</title>
        <authorList>
            <person name="Lee J.S."/>
        </authorList>
    </citation>
    <scope>NUCLEOTIDE SEQUENCE [LARGE SCALE GENOMIC DNA]</scope>
    <source>
        <strain evidence="10 11">GJW-30</strain>
    </source>
</reference>
<protein>
    <recommendedName>
        <fullName evidence="8">Ribonuclease VapC</fullName>
        <shortName evidence="8">RNase VapC</shortName>
        <ecNumber evidence="8">3.1.-.-</ecNumber>
    </recommendedName>
    <alternativeName>
        <fullName evidence="8">Toxin VapC</fullName>
    </alternativeName>
</protein>
<evidence type="ECO:0000256" key="5">
    <source>
        <dbReference type="ARBA" id="ARBA00022801"/>
    </source>
</evidence>
<gene>
    <name evidence="10" type="primary">fitB_2</name>
    <name evidence="8" type="synonym">vapC</name>
    <name evidence="10" type="ORF">GJW-30_1_01728</name>
</gene>
<dbReference type="PANTHER" id="PTHR33653:SF1">
    <property type="entry name" value="RIBONUCLEASE VAPC2"/>
    <property type="match status" value="1"/>
</dbReference>
<dbReference type="InterPro" id="IPR029060">
    <property type="entry name" value="PIN-like_dom_sf"/>
</dbReference>
<keyword evidence="3 8" id="KW-0540">Nuclease</keyword>
<dbReference type="GO" id="GO:0090729">
    <property type="term" value="F:toxin activity"/>
    <property type="evidence" value="ECO:0007669"/>
    <property type="project" value="UniProtKB-KW"/>
</dbReference>
<dbReference type="GO" id="GO:0016787">
    <property type="term" value="F:hydrolase activity"/>
    <property type="evidence" value="ECO:0007669"/>
    <property type="project" value="UniProtKB-KW"/>
</dbReference>
<feature type="binding site" evidence="8">
    <location>
        <position position="5"/>
    </location>
    <ligand>
        <name>Mg(2+)</name>
        <dbReference type="ChEBI" id="CHEBI:18420"/>
    </ligand>
</feature>
<organism evidence="10 11">
    <name type="scientific">Variibacter gotjawalensis</name>
    <dbReference type="NCBI Taxonomy" id="1333996"/>
    <lineage>
        <taxon>Bacteria</taxon>
        <taxon>Pseudomonadati</taxon>
        <taxon>Pseudomonadota</taxon>
        <taxon>Alphaproteobacteria</taxon>
        <taxon>Hyphomicrobiales</taxon>
        <taxon>Nitrobacteraceae</taxon>
        <taxon>Variibacter</taxon>
    </lineage>
</organism>
<dbReference type="AlphaFoldDB" id="A0A0S3PTE5"/>
<evidence type="ECO:0000256" key="6">
    <source>
        <dbReference type="ARBA" id="ARBA00022842"/>
    </source>
</evidence>
<evidence type="ECO:0000259" key="9">
    <source>
        <dbReference type="Pfam" id="PF01850"/>
    </source>
</evidence>
<comment type="similarity">
    <text evidence="7 8">Belongs to the PINc/VapC protein family.</text>
</comment>
<comment type="cofactor">
    <cofactor evidence="1 8">
        <name>Mg(2+)</name>
        <dbReference type="ChEBI" id="CHEBI:18420"/>
    </cofactor>
</comment>
<dbReference type="GO" id="GO:0004540">
    <property type="term" value="F:RNA nuclease activity"/>
    <property type="evidence" value="ECO:0007669"/>
    <property type="project" value="InterPro"/>
</dbReference>
<feature type="binding site" evidence="8">
    <location>
        <position position="102"/>
    </location>
    <ligand>
        <name>Mg(2+)</name>
        <dbReference type="ChEBI" id="CHEBI:18420"/>
    </ligand>
</feature>
<dbReference type="EC" id="3.1.-.-" evidence="8"/>
<dbReference type="PANTHER" id="PTHR33653">
    <property type="entry name" value="RIBONUCLEASE VAPC2"/>
    <property type="match status" value="1"/>
</dbReference>
<evidence type="ECO:0000256" key="7">
    <source>
        <dbReference type="ARBA" id="ARBA00038093"/>
    </source>
</evidence>
<keyword evidence="2 8" id="KW-1277">Toxin-antitoxin system</keyword>
<keyword evidence="5 8" id="KW-0378">Hydrolase</keyword>
<keyword evidence="4 8" id="KW-0479">Metal-binding</keyword>
<dbReference type="GO" id="GO:0000287">
    <property type="term" value="F:magnesium ion binding"/>
    <property type="evidence" value="ECO:0007669"/>
    <property type="project" value="UniProtKB-UniRule"/>
</dbReference>
<dbReference type="Gene3D" id="3.40.50.1010">
    <property type="entry name" value="5'-nuclease"/>
    <property type="match status" value="1"/>
</dbReference>
<evidence type="ECO:0000313" key="11">
    <source>
        <dbReference type="Proteomes" id="UP000236884"/>
    </source>
</evidence>
<evidence type="ECO:0000256" key="3">
    <source>
        <dbReference type="ARBA" id="ARBA00022722"/>
    </source>
</evidence>
<comment type="function">
    <text evidence="8">Toxic component of a toxin-antitoxin (TA) system. An RNase.</text>
</comment>
<evidence type="ECO:0000256" key="4">
    <source>
        <dbReference type="ARBA" id="ARBA00022723"/>
    </source>
</evidence>
<dbReference type="CDD" id="cd18731">
    <property type="entry name" value="PIN_NgFitB-like"/>
    <property type="match status" value="1"/>
</dbReference>
<keyword evidence="8" id="KW-0800">Toxin</keyword>
<dbReference type="KEGG" id="vgo:GJW-30_1_01728"/>
<dbReference type="InterPro" id="IPR050556">
    <property type="entry name" value="Type_II_TA_system_RNase"/>
</dbReference>
<dbReference type="InterPro" id="IPR022907">
    <property type="entry name" value="VapC_family"/>
</dbReference>
<dbReference type="InterPro" id="IPR002716">
    <property type="entry name" value="PIN_dom"/>
</dbReference>
<keyword evidence="6 8" id="KW-0460">Magnesium</keyword>
<dbReference type="SUPFAM" id="SSF88723">
    <property type="entry name" value="PIN domain-like"/>
    <property type="match status" value="1"/>
</dbReference>
<sequence>MIFIDTNVLSESFRKIPDMRVAGWLARRDAELALPTIVIAEIAFGIFRLPAAQRSPSHEQKLSDWRNHFRNRIFGFTEEAALAYGELMGRAKRQGVQMSTADGMIAAIALANGGRLATRNVDDFRATGLQLVSPWDA</sequence>
<name>A0A0S3PTE5_9BRAD</name>
<dbReference type="OrthoDB" id="7188375at2"/>
<proteinExistence type="inferred from homology"/>
<evidence type="ECO:0000256" key="8">
    <source>
        <dbReference type="HAMAP-Rule" id="MF_00265"/>
    </source>
</evidence>
<dbReference type="HAMAP" id="MF_00265">
    <property type="entry name" value="VapC_Nob1"/>
    <property type="match status" value="1"/>
</dbReference>
<dbReference type="RefSeq" id="WP_096354251.1">
    <property type="nucleotide sequence ID" value="NZ_AP014946.1"/>
</dbReference>
<feature type="domain" description="PIN" evidence="9">
    <location>
        <begin position="2"/>
        <end position="126"/>
    </location>
</feature>
<accession>A0A0S3PTE5</accession>
<evidence type="ECO:0000313" key="10">
    <source>
        <dbReference type="EMBL" id="BAT59197.1"/>
    </source>
</evidence>
<evidence type="ECO:0000256" key="1">
    <source>
        <dbReference type="ARBA" id="ARBA00001946"/>
    </source>
</evidence>
<keyword evidence="11" id="KW-1185">Reference proteome</keyword>
<dbReference type="Pfam" id="PF01850">
    <property type="entry name" value="PIN"/>
    <property type="match status" value="1"/>
</dbReference>
<dbReference type="Proteomes" id="UP000236884">
    <property type="component" value="Chromosome"/>
</dbReference>